<accession>A0A1Y0L4J8</accession>
<dbReference type="AlphaFoldDB" id="A0A1Y0L4J8"/>
<evidence type="ECO:0000313" key="3">
    <source>
        <dbReference type="Proteomes" id="UP000195729"/>
    </source>
</evidence>
<keyword evidence="3" id="KW-1185">Reference proteome</keyword>
<dbReference type="EMBL" id="CP015579">
    <property type="protein sequence ID" value="ARU92944.1"/>
    <property type="molecule type" value="Genomic_DNA"/>
</dbReference>
<proteinExistence type="predicted"/>
<gene>
    <name evidence="1" type="ORF">A7K98_03510</name>
    <name evidence="2" type="ORF">A7K99_03510</name>
</gene>
<evidence type="ECO:0000313" key="2">
    <source>
        <dbReference type="EMBL" id="ARU96983.1"/>
    </source>
</evidence>
<dbReference type="OrthoDB" id="9816185at2"/>
<evidence type="ECO:0000313" key="1">
    <source>
        <dbReference type="EMBL" id="ARU92944.1"/>
    </source>
</evidence>
<dbReference type="EMBL" id="CP015581">
    <property type="protein sequence ID" value="ARU96983.1"/>
    <property type="molecule type" value="Genomic_DNA"/>
</dbReference>
<dbReference type="RefSeq" id="WP_087487332.1">
    <property type="nucleotide sequence ID" value="NZ_CP015579.1"/>
</dbReference>
<organism evidence="1 4">
    <name type="scientific">Tatumella citrea</name>
    <name type="common">Pantoea citrea</name>
    <dbReference type="NCBI Taxonomy" id="53336"/>
    <lineage>
        <taxon>Bacteria</taxon>
        <taxon>Pseudomonadati</taxon>
        <taxon>Pseudomonadota</taxon>
        <taxon>Gammaproteobacteria</taxon>
        <taxon>Enterobacterales</taxon>
        <taxon>Erwiniaceae</taxon>
        <taxon>Tatumella</taxon>
    </lineage>
</organism>
<dbReference type="KEGG" id="tci:A7K98_03510"/>
<name>A0A1Y0L4J8_TATCI</name>
<dbReference type="Proteomes" id="UP000195729">
    <property type="component" value="Chromosome"/>
</dbReference>
<evidence type="ECO:0000313" key="4">
    <source>
        <dbReference type="Proteomes" id="UP000195814"/>
    </source>
</evidence>
<evidence type="ECO:0008006" key="5">
    <source>
        <dbReference type="Google" id="ProtNLM"/>
    </source>
</evidence>
<sequence>MLFTYTPLSLEENWLNSTVINILNVSMRSILNGGDVSSWPDMIPPDRRLQLQTRSGIRDRILNFLREFIELERVNQEALLITMGQQTSLPNVLYDDSVCTGIGKFPENIRKVADDLFRFLFEKQLTTINILGKCLRDIHYEAIYFHLPWRICPFCGLGYLRAPGAPRHALDHFMPISKYPFAGADFRNLPPMCSECNSDFKKNTDVLIDEDGHRRHCVDPYHGPFFKVSLSESIPFAGSVRGAIRLPKWDIKFIGEPQEQAENWDRIFKIRERYKRDVLDVDFRFWLEQFSVWYLSSNQGQLLGDEIAASIPEYIDSVLQVGLADRAFLKAQVFELLHVECLDPERGDDMKAFLEDLMLYT</sequence>
<protein>
    <recommendedName>
        <fullName evidence="5">HNH nuclease domain-containing protein</fullName>
    </recommendedName>
</protein>
<dbReference type="Proteomes" id="UP000195814">
    <property type="component" value="Chromosome"/>
</dbReference>
<reference evidence="3 4" key="1">
    <citation type="submission" date="2016-05" db="EMBL/GenBank/DDBJ databases">
        <title>Complete genome sequence of two 2,5-diketo-D-glunonic acid producing strain Tatumella citrea.</title>
        <authorList>
            <person name="Duan C."/>
            <person name="Yang J."/>
            <person name="Yang S."/>
        </authorList>
    </citation>
    <scope>NUCLEOTIDE SEQUENCE [LARGE SCALE GENOMIC DNA]</scope>
    <source>
        <strain evidence="2 3">ATCC 39140</strain>
        <strain evidence="1 4">DSM 13699</strain>
    </source>
</reference>